<dbReference type="Proteomes" id="UP000321947">
    <property type="component" value="Unassembled WGS sequence"/>
</dbReference>
<proteinExistence type="predicted"/>
<dbReference type="AlphaFoldDB" id="A0A5D3CKC7"/>
<reference evidence="1 2" key="1">
    <citation type="submission" date="2019-08" db="EMBL/GenBank/DDBJ databases">
        <title>Draft genome sequences of two oriental melons (Cucumis melo L. var makuwa).</title>
        <authorList>
            <person name="Kwon S.-Y."/>
        </authorList>
    </citation>
    <scope>NUCLEOTIDE SEQUENCE [LARGE SCALE GENOMIC DNA]</scope>
    <source>
        <strain evidence="2">cv. Chang Bougi</strain>
        <tissue evidence="1">Leaf</tissue>
    </source>
</reference>
<protein>
    <submittedName>
        <fullName evidence="1">Zinc finger protein ZPR1-like protein</fullName>
    </submittedName>
</protein>
<accession>A0A5D3CKC7</accession>
<gene>
    <name evidence="1" type="ORF">E5676_scaffold304G00710</name>
</gene>
<evidence type="ECO:0000313" key="2">
    <source>
        <dbReference type="Proteomes" id="UP000321947"/>
    </source>
</evidence>
<sequence>MLELQSQPNPEGSQPLSEDEICNQVLARRPGYSKGLGWEPKLKARKTTSASSSILFTVPQKEIELQAKIHEALEWIEV</sequence>
<name>A0A5D3CKC7_CUCMM</name>
<evidence type="ECO:0000313" key="1">
    <source>
        <dbReference type="EMBL" id="TYK11752.1"/>
    </source>
</evidence>
<comment type="caution">
    <text evidence="1">The sequence shown here is derived from an EMBL/GenBank/DDBJ whole genome shotgun (WGS) entry which is preliminary data.</text>
</comment>
<dbReference type="EMBL" id="SSTD01010531">
    <property type="protein sequence ID" value="TYK11752.1"/>
    <property type="molecule type" value="Genomic_DNA"/>
</dbReference>
<organism evidence="1 2">
    <name type="scientific">Cucumis melo var. makuwa</name>
    <name type="common">Oriental melon</name>
    <dbReference type="NCBI Taxonomy" id="1194695"/>
    <lineage>
        <taxon>Eukaryota</taxon>
        <taxon>Viridiplantae</taxon>
        <taxon>Streptophyta</taxon>
        <taxon>Embryophyta</taxon>
        <taxon>Tracheophyta</taxon>
        <taxon>Spermatophyta</taxon>
        <taxon>Magnoliopsida</taxon>
        <taxon>eudicotyledons</taxon>
        <taxon>Gunneridae</taxon>
        <taxon>Pentapetalae</taxon>
        <taxon>rosids</taxon>
        <taxon>fabids</taxon>
        <taxon>Cucurbitales</taxon>
        <taxon>Cucurbitaceae</taxon>
        <taxon>Benincaseae</taxon>
        <taxon>Cucumis</taxon>
    </lineage>
</organism>